<dbReference type="OrthoDB" id="9802600at2"/>
<dbReference type="Pfam" id="PF21307">
    <property type="entry name" value="Glyco_hydro_95_C"/>
    <property type="match status" value="1"/>
</dbReference>
<dbReference type="InterPro" id="IPR012341">
    <property type="entry name" value="6hp_glycosidase-like_sf"/>
</dbReference>
<dbReference type="PANTHER" id="PTHR31084:SF0">
    <property type="entry name" value="ALPHA-L-FUCOSIDASE 2"/>
    <property type="match status" value="1"/>
</dbReference>
<dbReference type="InterPro" id="IPR049053">
    <property type="entry name" value="AFCA-like_C"/>
</dbReference>
<dbReference type="GO" id="GO:0004560">
    <property type="term" value="F:alpha-L-fucosidase activity"/>
    <property type="evidence" value="ECO:0007669"/>
    <property type="project" value="InterPro"/>
</dbReference>
<sequence length="801" mass="89484">MAAPLCIEGEIELAEEQEWKLWYGQPADKWEEALPLGNGRLGAMVFGGITSERIQWNEDTLWSGFPRDTHNYDALRYLAPVRERITSGRYEEAEKLIEEHMVGRRTESFLPLGDLIIEQEGISGAVTSYRRELDLDAGMAAVRWVSEGRRYSREMFISAVDQVAVIRYEVDAAASLDLTIRQESLLKHHIRETAEGILRLFGHAPSHIADNYRGDHPQSVLYEEGRGLRYEMQLLAQVEGGRERADSGMIRISNASSVTLLVAAATDFEGFDQMPGAEGSMPSKWCEQALLAAAQLGYEQLRDRHLADHRALFRRVELRLGPEAGGRLTACKPTDERLKAYREGGADPALEALLFQYGRYLLMGSSRPGTQPAHLQGIWNPHVQPPWNSDYTTNINTEMNYWPAEVANLSECHEPLIRMIGELSVHGSRTAHIHYGCRGWTAHHNVDLWRMSTPSDGSASWAFWPMGGVWLSRHLWEHYRYNPDLEYLRQTAYPLMKGAALFCLDWLVEDEKGRLMTSPSTSPENRFLTEEGVACSVSAGSTMDMALMRELFHSFIEASEMLDDDRELREELRQAAKRLLPYQIDAEGRLMEWSEPFAEAEPGHRHVSHLYGLYPGEEITPEATPELAAAAERSLASRIRSGGGHTGWSCAWLINLYARLGQPEAAYTYVRTLLSRSVHKNLLGDHPPFQIDANFGGAAGVAEMLLQSHGGVIRLLPALPAAWEAGAVHGLKARGGFVVAMAWSKGALDSASVISTHGQRCTLVYHKPLEVADDHGSIVAEGESCTFETQPGKVYVIRLLN</sequence>
<evidence type="ECO:0000259" key="3">
    <source>
        <dbReference type="Pfam" id="PF22124"/>
    </source>
</evidence>
<dbReference type="Proteomes" id="UP000215596">
    <property type="component" value="Unassembled WGS sequence"/>
</dbReference>
<dbReference type="InterPro" id="IPR016518">
    <property type="entry name" value="Alpha-L-fucosidase"/>
</dbReference>
<dbReference type="FunFam" id="1.50.10.10:FF:000028">
    <property type="entry name" value="Alpha-L-fucosidase 2"/>
    <property type="match status" value="1"/>
</dbReference>
<dbReference type="Pfam" id="PF14498">
    <property type="entry name" value="Glyco_hyd_65N_2"/>
    <property type="match status" value="1"/>
</dbReference>
<reference evidence="4 5" key="1">
    <citation type="submission" date="2017-07" db="EMBL/GenBank/DDBJ databases">
        <title>Isolation and whole genome analysis of endospore-forming bacteria from heroin.</title>
        <authorList>
            <person name="Kalinowski J."/>
            <person name="Ahrens B."/>
            <person name="Al-Dilaimi A."/>
            <person name="Winkler A."/>
            <person name="Wibberg D."/>
            <person name="Schleenbecker U."/>
            <person name="Ruckert C."/>
            <person name="Wolfel R."/>
            <person name="Grass G."/>
        </authorList>
    </citation>
    <scope>NUCLEOTIDE SEQUENCE [LARGE SCALE GENOMIC DNA]</scope>
    <source>
        <strain evidence="4 5">7537-G1</strain>
    </source>
</reference>
<dbReference type="GO" id="GO:0005975">
    <property type="term" value="P:carbohydrate metabolic process"/>
    <property type="evidence" value="ECO:0007669"/>
    <property type="project" value="InterPro"/>
</dbReference>
<proteinExistence type="predicted"/>
<accession>A0A268EMQ0</accession>
<name>A0A268EMQ0_9BACL</name>
<comment type="caution">
    <text evidence="4">The sequence shown here is derived from an EMBL/GenBank/DDBJ whole genome shotgun (WGS) entry which is preliminary data.</text>
</comment>
<dbReference type="PIRSF" id="PIRSF007663">
    <property type="entry name" value="UCP007663"/>
    <property type="match status" value="1"/>
</dbReference>
<gene>
    <name evidence="4" type="ORF">CHH67_17740</name>
</gene>
<protein>
    <submittedName>
        <fullName evidence="4">Alpha-amylase</fullName>
    </submittedName>
</protein>
<evidence type="ECO:0000259" key="1">
    <source>
        <dbReference type="Pfam" id="PF14498"/>
    </source>
</evidence>
<dbReference type="Pfam" id="PF22124">
    <property type="entry name" value="Glyco_hydro_95_cat"/>
    <property type="match status" value="1"/>
</dbReference>
<dbReference type="AlphaFoldDB" id="A0A268EMQ0"/>
<feature type="domain" description="Glycosyl hydrolase family 95 catalytic" evidence="3">
    <location>
        <begin position="297"/>
        <end position="705"/>
    </location>
</feature>
<dbReference type="Gene3D" id="1.50.10.10">
    <property type="match status" value="1"/>
</dbReference>
<evidence type="ECO:0000259" key="2">
    <source>
        <dbReference type="Pfam" id="PF21307"/>
    </source>
</evidence>
<dbReference type="PANTHER" id="PTHR31084">
    <property type="entry name" value="ALPHA-L-FUCOSIDASE 2"/>
    <property type="match status" value="1"/>
</dbReference>
<dbReference type="EMBL" id="NPBY01000057">
    <property type="protein sequence ID" value="PAD74394.1"/>
    <property type="molecule type" value="Genomic_DNA"/>
</dbReference>
<feature type="domain" description="Glycosyl hydrolase family 95 N-terminal" evidence="1">
    <location>
        <begin position="21"/>
        <end position="269"/>
    </location>
</feature>
<feature type="domain" description="Alpha fucosidase A-like C-terminal" evidence="2">
    <location>
        <begin position="707"/>
        <end position="797"/>
    </location>
</feature>
<evidence type="ECO:0000313" key="4">
    <source>
        <dbReference type="EMBL" id="PAD74394.1"/>
    </source>
</evidence>
<dbReference type="SUPFAM" id="SSF48208">
    <property type="entry name" value="Six-hairpin glycosidases"/>
    <property type="match status" value="1"/>
</dbReference>
<dbReference type="RefSeq" id="WP_095266543.1">
    <property type="nucleotide sequence ID" value="NZ_NPBY01000057.1"/>
</dbReference>
<organism evidence="4 5">
    <name type="scientific">Paenibacillus campinasensis</name>
    <dbReference type="NCBI Taxonomy" id="66347"/>
    <lineage>
        <taxon>Bacteria</taxon>
        <taxon>Bacillati</taxon>
        <taxon>Bacillota</taxon>
        <taxon>Bacilli</taxon>
        <taxon>Bacillales</taxon>
        <taxon>Paenibacillaceae</taxon>
        <taxon>Paenibacillus</taxon>
    </lineage>
</organism>
<evidence type="ECO:0000313" key="5">
    <source>
        <dbReference type="Proteomes" id="UP000215596"/>
    </source>
</evidence>
<dbReference type="InterPro" id="IPR027414">
    <property type="entry name" value="GH95_N_dom"/>
</dbReference>
<dbReference type="InterPro" id="IPR008928">
    <property type="entry name" value="6-hairpin_glycosidase_sf"/>
</dbReference>
<dbReference type="InterPro" id="IPR054363">
    <property type="entry name" value="GH95_cat"/>
</dbReference>
<dbReference type="Gene3D" id="2.70.98.50">
    <property type="entry name" value="putative glycoside hydrolase family protein from bacillus halodurans"/>
    <property type="match status" value="1"/>
</dbReference>